<feature type="domain" description="Pyruvate phosphate dikinase AMP/ATP-binding" evidence="15">
    <location>
        <begin position="18"/>
        <end position="330"/>
    </location>
</feature>
<comment type="similarity">
    <text evidence="4">Belongs to the PEP-utilizing enzyme family.</text>
</comment>
<accession>A0A1F5RYR0</accession>
<comment type="function">
    <text evidence="2">Catalyzes the phosphorylation of pyruvate to phosphoenolpyruvate.</text>
</comment>
<evidence type="ECO:0000313" key="17">
    <source>
        <dbReference type="Proteomes" id="UP000178682"/>
    </source>
</evidence>
<dbReference type="EC" id="2.7.9.2" evidence="5"/>
<dbReference type="SUPFAM" id="SSF56059">
    <property type="entry name" value="Glutathione synthetase ATP-binding domain-like"/>
    <property type="match status" value="1"/>
</dbReference>
<evidence type="ECO:0000256" key="9">
    <source>
        <dbReference type="ARBA" id="ARBA00022741"/>
    </source>
</evidence>
<keyword evidence="11" id="KW-0067">ATP-binding</keyword>
<dbReference type="GO" id="GO:0046872">
    <property type="term" value="F:metal ion binding"/>
    <property type="evidence" value="ECO:0007669"/>
    <property type="project" value="UniProtKB-KW"/>
</dbReference>
<evidence type="ECO:0000256" key="14">
    <source>
        <dbReference type="ARBA" id="ARBA00047700"/>
    </source>
</evidence>
<keyword evidence="9" id="KW-0547">Nucleotide-binding</keyword>
<comment type="caution">
    <text evidence="16">The sequence shown here is derived from an EMBL/GenBank/DDBJ whole genome shotgun (WGS) entry which is preliminary data.</text>
</comment>
<evidence type="ECO:0000256" key="6">
    <source>
        <dbReference type="ARBA" id="ARBA00021623"/>
    </source>
</evidence>
<comment type="cofactor">
    <cofactor evidence="1">
        <name>Mg(2+)</name>
        <dbReference type="ChEBI" id="CHEBI:18420"/>
    </cofactor>
</comment>
<keyword evidence="7" id="KW-0808">Transferase</keyword>
<evidence type="ECO:0000256" key="3">
    <source>
        <dbReference type="ARBA" id="ARBA00004742"/>
    </source>
</evidence>
<gene>
    <name evidence="16" type="ORF">A3G56_01025</name>
</gene>
<dbReference type="GO" id="GO:0005524">
    <property type="term" value="F:ATP binding"/>
    <property type="evidence" value="ECO:0007669"/>
    <property type="project" value="UniProtKB-KW"/>
</dbReference>
<organism evidence="16 17">
    <name type="scientific">Candidatus Falkowbacteria bacterium RIFCSPLOWO2_12_FULL_45_10</name>
    <dbReference type="NCBI Taxonomy" id="1797990"/>
    <lineage>
        <taxon>Bacteria</taxon>
        <taxon>Candidatus Falkowiibacteriota</taxon>
    </lineage>
</organism>
<dbReference type="Proteomes" id="UP000178682">
    <property type="component" value="Unassembled WGS sequence"/>
</dbReference>
<comment type="pathway">
    <text evidence="3">Carbohydrate biosynthesis; gluconeogenesis.</text>
</comment>
<name>A0A1F5RYR0_9BACT</name>
<comment type="catalytic activity">
    <reaction evidence="14">
        <text>pyruvate + ATP + H2O = phosphoenolpyruvate + AMP + phosphate + 2 H(+)</text>
        <dbReference type="Rhea" id="RHEA:11364"/>
        <dbReference type="ChEBI" id="CHEBI:15361"/>
        <dbReference type="ChEBI" id="CHEBI:15377"/>
        <dbReference type="ChEBI" id="CHEBI:15378"/>
        <dbReference type="ChEBI" id="CHEBI:30616"/>
        <dbReference type="ChEBI" id="CHEBI:43474"/>
        <dbReference type="ChEBI" id="CHEBI:58702"/>
        <dbReference type="ChEBI" id="CHEBI:456215"/>
        <dbReference type="EC" id="2.7.9.2"/>
    </reaction>
</comment>
<dbReference type="EMBL" id="MFFX01000015">
    <property type="protein sequence ID" value="OGF19546.1"/>
    <property type="molecule type" value="Genomic_DNA"/>
</dbReference>
<dbReference type="GO" id="GO:0006094">
    <property type="term" value="P:gluconeogenesis"/>
    <property type="evidence" value="ECO:0007669"/>
    <property type="project" value="UniProtKB-UniPathway"/>
</dbReference>
<evidence type="ECO:0000256" key="4">
    <source>
        <dbReference type="ARBA" id="ARBA00007837"/>
    </source>
</evidence>
<evidence type="ECO:0000256" key="10">
    <source>
        <dbReference type="ARBA" id="ARBA00022777"/>
    </source>
</evidence>
<dbReference type="Gene3D" id="3.30.1490.20">
    <property type="entry name" value="ATP-grasp fold, A domain"/>
    <property type="match status" value="1"/>
</dbReference>
<protein>
    <recommendedName>
        <fullName evidence="6">Phosphoenolpyruvate synthase</fullName>
        <ecNumber evidence="5">2.7.9.2</ecNumber>
    </recommendedName>
    <alternativeName>
        <fullName evidence="13">Pyruvate, water dikinase</fullName>
    </alternativeName>
</protein>
<reference evidence="16 17" key="1">
    <citation type="journal article" date="2016" name="Nat. Commun.">
        <title>Thousands of microbial genomes shed light on interconnected biogeochemical processes in an aquifer system.</title>
        <authorList>
            <person name="Anantharaman K."/>
            <person name="Brown C.T."/>
            <person name="Hug L.A."/>
            <person name="Sharon I."/>
            <person name="Castelle C.J."/>
            <person name="Probst A.J."/>
            <person name="Thomas B.C."/>
            <person name="Singh A."/>
            <person name="Wilkins M.J."/>
            <person name="Karaoz U."/>
            <person name="Brodie E.L."/>
            <person name="Williams K.H."/>
            <person name="Hubbard S.S."/>
            <person name="Banfield J.F."/>
        </authorList>
    </citation>
    <scope>NUCLEOTIDE SEQUENCE [LARGE SCALE GENOMIC DNA]</scope>
</reference>
<keyword evidence="8" id="KW-0479">Metal-binding</keyword>
<dbReference type="Pfam" id="PF01326">
    <property type="entry name" value="PPDK_N"/>
    <property type="match status" value="1"/>
</dbReference>
<evidence type="ECO:0000313" key="16">
    <source>
        <dbReference type="EMBL" id="OGF19546.1"/>
    </source>
</evidence>
<dbReference type="AlphaFoldDB" id="A0A1F5RYR0"/>
<dbReference type="InterPro" id="IPR002192">
    <property type="entry name" value="PPDK_AMP/ATP-bd"/>
</dbReference>
<evidence type="ECO:0000256" key="8">
    <source>
        <dbReference type="ARBA" id="ARBA00022723"/>
    </source>
</evidence>
<evidence type="ECO:0000256" key="1">
    <source>
        <dbReference type="ARBA" id="ARBA00001946"/>
    </source>
</evidence>
<sequence length="331" mass="36794">MPNFIKPFKNISAKDVATAGGKGASLGEMSKAGIPVPPGFVILASAFEYFLDGKRQKAASEIKQEIEAQLQRVNYQDTNSIDRASNVIRDIMQDTPMPKELAAEIVVEFKKLKAPLVAVRSSATAEDSLVASWAGELETYLNTTAKNLLDNVKRCWSSLFTPRAIFYRYEKKLSDQAVQVAVVVQAMVQSEISGIAFSAHPVTRDKNQMVIEAGWGLGEAIVSGQITPDTYVIDKPRTRMNSVRGKQDFSIIDINVSEQKRMLVKKINGGIIWKAVPKAKQNKQVLSGKQIIELARMVDKIEKRYHKPQDIEWAYAGGKFYITQSRPITTL</sequence>
<dbReference type="PANTHER" id="PTHR43030:SF1">
    <property type="entry name" value="PHOSPHOENOLPYRUVATE SYNTHASE"/>
    <property type="match status" value="1"/>
</dbReference>
<keyword evidence="10" id="KW-0418">Kinase</keyword>
<evidence type="ECO:0000256" key="11">
    <source>
        <dbReference type="ARBA" id="ARBA00022840"/>
    </source>
</evidence>
<proteinExistence type="inferred from homology"/>
<evidence type="ECO:0000256" key="2">
    <source>
        <dbReference type="ARBA" id="ARBA00002988"/>
    </source>
</evidence>
<dbReference type="PANTHER" id="PTHR43030">
    <property type="entry name" value="PHOSPHOENOLPYRUVATE SYNTHASE"/>
    <property type="match status" value="1"/>
</dbReference>
<dbReference type="UniPathway" id="UPA00138"/>
<evidence type="ECO:0000259" key="15">
    <source>
        <dbReference type="Pfam" id="PF01326"/>
    </source>
</evidence>
<dbReference type="Gene3D" id="3.30.470.20">
    <property type="entry name" value="ATP-grasp fold, B domain"/>
    <property type="match status" value="1"/>
</dbReference>
<dbReference type="GO" id="GO:0008986">
    <property type="term" value="F:pyruvate, water dikinase activity"/>
    <property type="evidence" value="ECO:0007669"/>
    <property type="project" value="UniProtKB-EC"/>
</dbReference>
<evidence type="ECO:0000256" key="13">
    <source>
        <dbReference type="ARBA" id="ARBA00033470"/>
    </source>
</evidence>
<evidence type="ECO:0000256" key="12">
    <source>
        <dbReference type="ARBA" id="ARBA00022842"/>
    </source>
</evidence>
<dbReference type="InterPro" id="IPR006319">
    <property type="entry name" value="PEP_synth"/>
</dbReference>
<keyword evidence="12" id="KW-0460">Magnesium</keyword>
<evidence type="ECO:0000256" key="7">
    <source>
        <dbReference type="ARBA" id="ARBA00022679"/>
    </source>
</evidence>
<evidence type="ECO:0000256" key="5">
    <source>
        <dbReference type="ARBA" id="ARBA00011996"/>
    </source>
</evidence>
<dbReference type="InterPro" id="IPR013815">
    <property type="entry name" value="ATP_grasp_subdomain_1"/>
</dbReference>